<dbReference type="RefSeq" id="WP_347704472.1">
    <property type="nucleotide sequence ID" value="NZ_JBDPZD010000002.1"/>
</dbReference>
<evidence type="ECO:0000313" key="2">
    <source>
        <dbReference type="Proteomes" id="UP001495147"/>
    </source>
</evidence>
<protein>
    <recommendedName>
        <fullName evidence="3">Carboxymuconolactone decarboxylase-like domain-containing protein</fullName>
    </recommendedName>
</protein>
<name>A0ABV0G1R6_9BURK</name>
<organism evidence="1 2">
    <name type="scientific">Roseateles paludis</name>
    <dbReference type="NCBI Taxonomy" id="3145238"/>
    <lineage>
        <taxon>Bacteria</taxon>
        <taxon>Pseudomonadati</taxon>
        <taxon>Pseudomonadota</taxon>
        <taxon>Betaproteobacteria</taxon>
        <taxon>Burkholderiales</taxon>
        <taxon>Sphaerotilaceae</taxon>
        <taxon>Roseateles</taxon>
    </lineage>
</organism>
<accession>A0ABV0G1R6</accession>
<keyword evidence="2" id="KW-1185">Reference proteome</keyword>
<gene>
    <name evidence="1" type="ORF">ABDJ85_09265</name>
</gene>
<evidence type="ECO:0008006" key="3">
    <source>
        <dbReference type="Google" id="ProtNLM"/>
    </source>
</evidence>
<evidence type="ECO:0000313" key="1">
    <source>
        <dbReference type="EMBL" id="MEO3691656.1"/>
    </source>
</evidence>
<dbReference type="Proteomes" id="UP001495147">
    <property type="component" value="Unassembled WGS sequence"/>
</dbReference>
<dbReference type="EMBL" id="JBDPZD010000002">
    <property type="protein sequence ID" value="MEO3691656.1"/>
    <property type="molecule type" value="Genomic_DNA"/>
</dbReference>
<proteinExistence type="predicted"/>
<comment type="caution">
    <text evidence="1">The sequence shown here is derived from an EMBL/GenBank/DDBJ whole genome shotgun (WGS) entry which is preliminary data.</text>
</comment>
<sequence length="53" mass="5746">MIEGERKAHDYLARLNACQADPDELAVIVSMLYGATLRGFCRVLAKALGVSHA</sequence>
<reference evidence="1 2" key="1">
    <citation type="submission" date="2024-05" db="EMBL/GenBank/DDBJ databases">
        <title>Roseateles sp. DJS-2-20 16S ribosomal RNA gene Genome sequencing and assembly.</title>
        <authorList>
            <person name="Woo H."/>
        </authorList>
    </citation>
    <scope>NUCLEOTIDE SEQUENCE [LARGE SCALE GENOMIC DNA]</scope>
    <source>
        <strain evidence="1 2">DJS-2-20</strain>
    </source>
</reference>